<evidence type="ECO:0000313" key="7">
    <source>
        <dbReference type="WBParaSite" id="L893_g3688.t1"/>
    </source>
</evidence>
<keyword evidence="4 5" id="KW-0472">Membrane</keyword>
<dbReference type="PANTHER" id="PTHR13377">
    <property type="entry name" value="PLACENTAL PROTEIN 6"/>
    <property type="match status" value="1"/>
</dbReference>
<feature type="transmembrane region" description="Helical" evidence="5">
    <location>
        <begin position="272"/>
        <end position="290"/>
    </location>
</feature>
<organism evidence="6 7">
    <name type="scientific">Steinernema glaseri</name>
    <dbReference type="NCBI Taxonomy" id="37863"/>
    <lineage>
        <taxon>Eukaryota</taxon>
        <taxon>Metazoa</taxon>
        <taxon>Ecdysozoa</taxon>
        <taxon>Nematoda</taxon>
        <taxon>Chromadorea</taxon>
        <taxon>Rhabditida</taxon>
        <taxon>Tylenchina</taxon>
        <taxon>Panagrolaimomorpha</taxon>
        <taxon>Strongyloidoidea</taxon>
        <taxon>Steinernematidae</taxon>
        <taxon>Steinernema</taxon>
    </lineage>
</organism>
<evidence type="ECO:0000256" key="4">
    <source>
        <dbReference type="ARBA" id="ARBA00023136"/>
    </source>
</evidence>
<feature type="transmembrane region" description="Helical" evidence="5">
    <location>
        <begin position="203"/>
        <end position="226"/>
    </location>
</feature>
<feature type="transmembrane region" description="Helical" evidence="5">
    <location>
        <begin position="232"/>
        <end position="251"/>
    </location>
</feature>
<dbReference type="GO" id="GO:0006890">
    <property type="term" value="P:retrograde vesicle-mediated transport, Golgi to endoplasmic reticulum"/>
    <property type="evidence" value="ECO:0007669"/>
    <property type="project" value="InterPro"/>
</dbReference>
<dbReference type="InterPro" id="IPR013861">
    <property type="entry name" value="TMEM115/Pdh1/Rbl19"/>
</dbReference>
<name>A0A1I8AAU2_9BILA</name>
<evidence type="ECO:0000313" key="6">
    <source>
        <dbReference type="Proteomes" id="UP000095287"/>
    </source>
</evidence>
<dbReference type="GO" id="GO:0016020">
    <property type="term" value="C:membrane"/>
    <property type="evidence" value="ECO:0007669"/>
    <property type="project" value="UniProtKB-SubCell"/>
</dbReference>
<dbReference type="WBParaSite" id="L893_g3688.t1">
    <property type="protein sequence ID" value="L893_g3688.t1"/>
    <property type="gene ID" value="L893_g3688"/>
</dbReference>
<dbReference type="AlphaFoldDB" id="A0A1I8AAU2"/>
<dbReference type="GO" id="GO:0005794">
    <property type="term" value="C:Golgi apparatus"/>
    <property type="evidence" value="ECO:0007669"/>
    <property type="project" value="TreeGrafter"/>
</dbReference>
<protein>
    <submittedName>
        <fullName evidence="7">Transmembrane protein</fullName>
    </submittedName>
</protein>
<keyword evidence="3 5" id="KW-1133">Transmembrane helix</keyword>
<accession>A0A1I8AAU2</accession>
<dbReference type="PANTHER" id="PTHR13377:SF3">
    <property type="entry name" value="TRANSMEMBRANE PROTEIN 115"/>
    <property type="match status" value="1"/>
</dbReference>
<proteinExistence type="predicted"/>
<evidence type="ECO:0000256" key="5">
    <source>
        <dbReference type="SAM" id="Phobius"/>
    </source>
</evidence>
<evidence type="ECO:0000256" key="2">
    <source>
        <dbReference type="ARBA" id="ARBA00022692"/>
    </source>
</evidence>
<keyword evidence="6" id="KW-1185">Reference proteome</keyword>
<evidence type="ECO:0000256" key="3">
    <source>
        <dbReference type="ARBA" id="ARBA00022989"/>
    </source>
</evidence>
<dbReference type="SMART" id="SM01160">
    <property type="entry name" value="DUF1751"/>
    <property type="match status" value="1"/>
</dbReference>
<sequence length="451" mass="50811">MPPVINPYQRYLNRCGCNTLLGRSGRVATDAPTNARHVTSSVGHTVFVSLARCVVGECCWQQFQDVRDSVREDVPFREPCTNRRGAKPFTLLNDRLKLPVMNSARITGSLFTANFTAYLKNSKASFKVASLLFLLGFVLSTVPILHQGLALTASDFFNFQLWRLLSSHFVETNILILGWSLFSLYQASVILEPIWGHFELLKLFGIVQLITPFLISCMAFICYILTSNVNFYYYTYIDGFSAANAAVLVAMKQFLPDTIVLTTPMGRLKNTNLPLCALFACLVLSLFHVTRRVLPLQILIGLQVAWTYLRFYQFHPDENIHGDSSEHFAWHTLFPRRLQPAAKAVGKVTHRACITLRLCTPVRHIDLNQMQAVNVVLTGLETRDVERRRQKALRDLNERLSRMRTSPTKTEAENVPLMDDIDQSVVVTSGETSHVPESVTVVPATTETPSI</sequence>
<dbReference type="SUPFAM" id="SSF144091">
    <property type="entry name" value="Rhomboid-like"/>
    <property type="match status" value="1"/>
</dbReference>
<feature type="transmembrane region" description="Helical" evidence="5">
    <location>
        <begin position="128"/>
        <end position="149"/>
    </location>
</feature>
<keyword evidence="2 5" id="KW-0812">Transmembrane</keyword>
<feature type="transmembrane region" description="Helical" evidence="5">
    <location>
        <begin position="169"/>
        <end position="191"/>
    </location>
</feature>
<dbReference type="FunFam" id="1.20.1540.10:FF:000004">
    <property type="entry name" value="Transmembrane protein 115"/>
    <property type="match status" value="1"/>
</dbReference>
<evidence type="ECO:0000256" key="1">
    <source>
        <dbReference type="ARBA" id="ARBA00004141"/>
    </source>
</evidence>
<dbReference type="Gene3D" id="1.20.1540.10">
    <property type="entry name" value="Rhomboid-like"/>
    <property type="match status" value="1"/>
</dbReference>
<reference evidence="7" key="1">
    <citation type="submission" date="2016-11" db="UniProtKB">
        <authorList>
            <consortium name="WormBaseParasite"/>
        </authorList>
    </citation>
    <scope>IDENTIFICATION</scope>
</reference>
<comment type="subcellular location">
    <subcellularLocation>
        <location evidence="1">Membrane</location>
        <topology evidence="1">Multi-pass membrane protein</topology>
    </subcellularLocation>
</comment>
<dbReference type="Pfam" id="PF08551">
    <property type="entry name" value="DUF1751"/>
    <property type="match status" value="1"/>
</dbReference>
<dbReference type="InterPro" id="IPR035952">
    <property type="entry name" value="Rhomboid-like_sf"/>
</dbReference>
<dbReference type="Proteomes" id="UP000095287">
    <property type="component" value="Unplaced"/>
</dbReference>